<evidence type="ECO:0000259" key="1">
    <source>
        <dbReference type="Pfam" id="PF08486"/>
    </source>
</evidence>
<dbReference type="Pfam" id="PF08486">
    <property type="entry name" value="SpoIID"/>
    <property type="match status" value="1"/>
</dbReference>
<dbReference type="EMBL" id="NCWY01000007">
    <property type="protein sequence ID" value="PAK95422.1"/>
    <property type="molecule type" value="Genomic_DNA"/>
</dbReference>
<dbReference type="Pfam" id="PF08310">
    <property type="entry name" value="LGFP"/>
    <property type="match status" value="2"/>
</dbReference>
<sequence length="525" mass="55484">MRASSPGRNASGLVSCLLIAVLLIFFGVASPAEAAYPTKGGIGAMHRSLGGDKGRLGPATGPERCTLKDRGCYQTFRSGTIHWTRATGAHATWGAIRAAWQRSGWENGPLGYPTSNEYRSGSQTRQDFQNGRITWTSRGGATVVVKEAAPSTFTLKGSGFGHGVGMSQYGAQGMAAQGRSATQILEHYYNPAKVTSTTTNANSDITVQLLAGERSVTLTPASGRLRVRVGKTTAESSGKITVERTSAGKVRAKVGKKSYEGSWLTVEWQGTRYWSGSQKTTVAVSKAQSGSTGTYRHGKIEIRQLKNALNVLGVMRTNSEYLPGVAEVPASWRAPALEAQAIAARTYAYRNLGPLKSACACNVYDEVTSQHFKGWGHENAKDSGPWRNAVRATQSGSGSTVRNAKVVMYKGALIDAVYSSSSGGKTNSAAEVWGSDVPYLRSRDDAAAKSKSAGNPNASWTVRPSQAAMAKAFGLPDIARVDLKRSSSGLVTSAKATSTTGKTATRTGAELRSALKLKSASFTMG</sequence>
<proteinExistence type="predicted"/>
<dbReference type="NCBIfam" id="TIGR02669">
    <property type="entry name" value="SpoIID_LytB"/>
    <property type="match status" value="1"/>
</dbReference>
<comment type="caution">
    <text evidence="2">The sequence shown here is derived from an EMBL/GenBank/DDBJ whole genome shotgun (WGS) entry which is preliminary data.</text>
</comment>
<dbReference type="RefSeq" id="WP_095376060.1">
    <property type="nucleotide sequence ID" value="NZ_NCWY01000007.1"/>
</dbReference>
<gene>
    <name evidence="2" type="ORF">B8X04_09070</name>
</gene>
<evidence type="ECO:0000313" key="2">
    <source>
        <dbReference type="EMBL" id="PAK95422.1"/>
    </source>
</evidence>
<dbReference type="InterPro" id="IPR013693">
    <property type="entry name" value="SpoIID/LytB_N"/>
</dbReference>
<reference evidence="2 3" key="1">
    <citation type="submission" date="2017-04" db="EMBL/GenBank/DDBJ databases">
        <title>Kefir bacterial isolates.</title>
        <authorList>
            <person name="Kim Y."/>
            <person name="Blasche S."/>
            <person name="Patil K.R."/>
        </authorList>
    </citation>
    <scope>NUCLEOTIDE SEQUENCE [LARGE SCALE GENOMIC DNA]</scope>
    <source>
        <strain evidence="2 3">OG2</strain>
    </source>
</reference>
<dbReference type="InterPro" id="IPR013486">
    <property type="entry name" value="SpoIID/LytB"/>
</dbReference>
<name>A0A269ZCA7_9MICO</name>
<dbReference type="Proteomes" id="UP000216867">
    <property type="component" value="Unassembled WGS sequence"/>
</dbReference>
<organism evidence="2 3">
    <name type="scientific">Brevibacterium casei</name>
    <dbReference type="NCBI Taxonomy" id="33889"/>
    <lineage>
        <taxon>Bacteria</taxon>
        <taxon>Bacillati</taxon>
        <taxon>Actinomycetota</taxon>
        <taxon>Actinomycetes</taxon>
        <taxon>Micrococcales</taxon>
        <taxon>Brevibacteriaceae</taxon>
        <taxon>Brevibacterium</taxon>
    </lineage>
</organism>
<protein>
    <submittedName>
        <fullName evidence="2">SpoIID/LytB domain protein</fullName>
    </submittedName>
</protein>
<evidence type="ECO:0000313" key="3">
    <source>
        <dbReference type="Proteomes" id="UP000216867"/>
    </source>
</evidence>
<dbReference type="GO" id="GO:0030435">
    <property type="term" value="P:sporulation resulting in formation of a cellular spore"/>
    <property type="evidence" value="ECO:0007669"/>
    <property type="project" value="InterPro"/>
</dbReference>
<feature type="domain" description="Sporulation stage II protein D amidase enhancer LytB N-terminal" evidence="1">
    <location>
        <begin position="320"/>
        <end position="394"/>
    </location>
</feature>
<accession>A0A269ZCA7</accession>
<dbReference type="InterPro" id="IPR013207">
    <property type="entry name" value="LGFP"/>
</dbReference>
<dbReference type="AlphaFoldDB" id="A0A269ZCA7"/>